<feature type="binding site" evidence="5">
    <location>
        <position position="100"/>
    </location>
    <ligand>
        <name>substrate</name>
    </ligand>
</feature>
<dbReference type="InterPro" id="IPR026263">
    <property type="entry name" value="Alkaline_phosphatase_prok"/>
</dbReference>
<dbReference type="Pfam" id="PF01663">
    <property type="entry name" value="Phosphodiest"/>
    <property type="match status" value="1"/>
</dbReference>
<dbReference type="GO" id="GO:0046872">
    <property type="term" value="F:metal ion binding"/>
    <property type="evidence" value="ECO:0007669"/>
    <property type="project" value="UniProtKB-KW"/>
</dbReference>
<evidence type="ECO:0000256" key="5">
    <source>
        <dbReference type="PIRSR" id="PIRSR031924-51"/>
    </source>
</evidence>
<evidence type="ECO:0000256" key="4">
    <source>
        <dbReference type="PIRSR" id="PIRSR031924-50"/>
    </source>
</evidence>
<dbReference type="AlphaFoldDB" id="A0A1I1FKU4"/>
<dbReference type="SUPFAM" id="SSF53649">
    <property type="entry name" value="Alkaline phosphatase-like"/>
    <property type="match status" value="1"/>
</dbReference>
<feature type="chain" id="PRO_5011658152" evidence="6">
    <location>
        <begin position="23"/>
        <end position="549"/>
    </location>
</feature>
<organism evidence="7 8">
    <name type="scientific">Parapedobacter composti</name>
    <dbReference type="NCBI Taxonomy" id="623281"/>
    <lineage>
        <taxon>Bacteria</taxon>
        <taxon>Pseudomonadati</taxon>
        <taxon>Bacteroidota</taxon>
        <taxon>Sphingobacteriia</taxon>
        <taxon>Sphingobacteriales</taxon>
        <taxon>Sphingobacteriaceae</taxon>
        <taxon>Parapedobacter</taxon>
    </lineage>
</organism>
<dbReference type="EMBL" id="FOLL01000003">
    <property type="protein sequence ID" value="SFB99945.1"/>
    <property type="molecule type" value="Genomic_DNA"/>
</dbReference>
<dbReference type="OrthoDB" id="9766127at2"/>
<dbReference type="Gene3D" id="3.40.720.10">
    <property type="entry name" value="Alkaline Phosphatase, subunit A"/>
    <property type="match status" value="1"/>
</dbReference>
<gene>
    <name evidence="7" type="ORF">SAMN05421747_10326</name>
</gene>
<evidence type="ECO:0000256" key="6">
    <source>
        <dbReference type="SAM" id="SignalP"/>
    </source>
</evidence>
<keyword evidence="8" id="KW-1185">Reference proteome</keyword>
<protein>
    <submittedName>
        <fullName evidence="7">Type I phosphodiesterase / nucleotide pyrophosphatase</fullName>
    </submittedName>
</protein>
<name>A0A1I1FKU4_9SPHI</name>
<dbReference type="RefSeq" id="WP_090971770.1">
    <property type="nucleotide sequence ID" value="NZ_FOLL01000003.1"/>
</dbReference>
<keyword evidence="2" id="KW-0479">Metal-binding</keyword>
<keyword evidence="3 6" id="KW-0732">Signal</keyword>
<sequence>MKLKKLFLAVLAIGLFSAPAFSQQSIPRPKLVVGIMVDQMRWDYLYRFYDRYGEGGFKRLLNEGFSCENTYIDYVPTYTAIGHSTVYTGSVPAIHGIAGNDFIIQQTGQRMYCTQDDHVQGVGTDGNEGKQSPRNLLTSTITDQLKLATNFRSKVIGIAIKDRGGILPAGHFADAAYWFEGKSGNWISSTFYMNELPEWVKQFNAQKLAEKYLQQDWTTLYPIETYTQSIEDDNHYEATYRGEEAPVFPKKLSALVKDNGLGLIRTTPFGNTLTLDLARAAIANEQLGRNPGGFTDFLCMSLSSTDYIGHQFSVNAIEIEDTYLRLDAELEEFLNYLDETVGKGQYTLFLTADHGASHNPLFFMDKRGNAGYFDERNALTGLNALLADRFGQEKIVRSLMNYQVHLDYEVVEANGLDEEDIKETAIRFLRTQEGVAFVTDMEKAGSSSIPARIRERIANGYNPKRSGCIQIILEPQWYSGSPRSRGTTHGTWASYDAHIPLVWMGWGIKHGATNRETHMTDIASTVAALLRIEEPNGNIGQPVVEVLGQ</sequence>
<dbReference type="InterPro" id="IPR002591">
    <property type="entry name" value="Phosphodiest/P_Trfase"/>
</dbReference>
<dbReference type="PANTHER" id="PTHR10151">
    <property type="entry name" value="ECTONUCLEOTIDE PYROPHOSPHATASE/PHOSPHODIESTERASE"/>
    <property type="match status" value="1"/>
</dbReference>
<dbReference type="InterPro" id="IPR017850">
    <property type="entry name" value="Alkaline_phosphatase_core_sf"/>
</dbReference>
<dbReference type="PANTHER" id="PTHR10151:SF120">
    <property type="entry name" value="BIS(5'-ADENOSYL)-TRIPHOSPHATASE"/>
    <property type="match status" value="1"/>
</dbReference>
<evidence type="ECO:0000256" key="2">
    <source>
        <dbReference type="ARBA" id="ARBA00022723"/>
    </source>
</evidence>
<dbReference type="Proteomes" id="UP000199577">
    <property type="component" value="Unassembled WGS sequence"/>
</dbReference>
<dbReference type="PIRSF" id="PIRSF031924">
    <property type="entry name" value="Pi-irrepressible_AP"/>
    <property type="match status" value="1"/>
</dbReference>
<keyword evidence="1 4" id="KW-0597">Phosphoprotein</keyword>
<feature type="binding site" evidence="5">
    <location>
        <begin position="161"/>
        <end position="163"/>
    </location>
    <ligand>
        <name>substrate</name>
    </ligand>
</feature>
<reference evidence="8" key="1">
    <citation type="submission" date="2016-10" db="EMBL/GenBank/DDBJ databases">
        <authorList>
            <person name="Varghese N."/>
            <person name="Submissions S."/>
        </authorList>
    </citation>
    <scope>NUCLEOTIDE SEQUENCE [LARGE SCALE GENOMIC DNA]</scope>
    <source>
        <strain evidence="8">DSM 22900</strain>
    </source>
</reference>
<accession>A0A1I1FKU4</accession>
<evidence type="ECO:0000256" key="3">
    <source>
        <dbReference type="ARBA" id="ARBA00022729"/>
    </source>
</evidence>
<dbReference type="STRING" id="623281.SAMN05421747_10326"/>
<dbReference type="Gene3D" id="3.30.1360.150">
    <property type="match status" value="1"/>
</dbReference>
<feature type="signal peptide" evidence="6">
    <location>
        <begin position="1"/>
        <end position="22"/>
    </location>
</feature>
<evidence type="ECO:0000313" key="7">
    <source>
        <dbReference type="EMBL" id="SFB99945.1"/>
    </source>
</evidence>
<evidence type="ECO:0000256" key="1">
    <source>
        <dbReference type="ARBA" id="ARBA00022553"/>
    </source>
</evidence>
<evidence type="ECO:0000313" key="8">
    <source>
        <dbReference type="Proteomes" id="UP000199577"/>
    </source>
</evidence>
<dbReference type="CDD" id="cd16016">
    <property type="entry name" value="AP-SPAP"/>
    <property type="match status" value="1"/>
</dbReference>
<proteinExistence type="predicted"/>
<dbReference type="NCBIfam" id="NF042991">
    <property type="entry name" value="alk_phos_PafA"/>
    <property type="match status" value="1"/>
</dbReference>
<dbReference type="GO" id="GO:0004035">
    <property type="term" value="F:alkaline phosphatase activity"/>
    <property type="evidence" value="ECO:0007669"/>
    <property type="project" value="InterPro"/>
</dbReference>
<feature type="active site" description="Phosphothreonine intermediate" evidence="4">
    <location>
        <position position="79"/>
    </location>
</feature>